<dbReference type="EMBL" id="KK583203">
    <property type="protein sequence ID" value="KDO29931.1"/>
    <property type="molecule type" value="Genomic_DNA"/>
</dbReference>
<dbReference type="AlphaFoldDB" id="A0A067CTR5"/>
<dbReference type="Proteomes" id="UP000030745">
    <property type="component" value="Unassembled WGS sequence"/>
</dbReference>
<dbReference type="VEuPathDB" id="FungiDB:SPRG_05121"/>
<accession>A0A067CTR5</accession>
<sequence>MDPSCLCHYSYKTCYNVRDRKRNGDLHKLCAFHRFKANTSHRKHVLKRTSSFTPLPDLSPPTLDLETIQVLLSL</sequence>
<organism evidence="1 2">
    <name type="scientific">Saprolegnia parasitica (strain CBS 223.65)</name>
    <dbReference type="NCBI Taxonomy" id="695850"/>
    <lineage>
        <taxon>Eukaryota</taxon>
        <taxon>Sar</taxon>
        <taxon>Stramenopiles</taxon>
        <taxon>Oomycota</taxon>
        <taxon>Saprolegniomycetes</taxon>
        <taxon>Saprolegniales</taxon>
        <taxon>Saprolegniaceae</taxon>
        <taxon>Saprolegnia</taxon>
    </lineage>
</organism>
<gene>
    <name evidence="1" type="ORF">SPRG_05121</name>
</gene>
<keyword evidence="2" id="KW-1185">Reference proteome</keyword>
<dbReference type="OrthoDB" id="66908at2759"/>
<evidence type="ECO:0000313" key="2">
    <source>
        <dbReference type="Proteomes" id="UP000030745"/>
    </source>
</evidence>
<protein>
    <submittedName>
        <fullName evidence="1">Uncharacterized protein</fullName>
    </submittedName>
</protein>
<name>A0A067CTR5_SAPPC</name>
<evidence type="ECO:0000313" key="1">
    <source>
        <dbReference type="EMBL" id="KDO29931.1"/>
    </source>
</evidence>
<dbReference type="GeneID" id="24127526"/>
<dbReference type="OMA" id="LCHYSYK"/>
<proteinExistence type="predicted"/>
<reference evidence="1 2" key="1">
    <citation type="journal article" date="2013" name="PLoS Genet.">
        <title>Distinctive expansion of potential virulence genes in the genome of the oomycete fish pathogen Saprolegnia parasitica.</title>
        <authorList>
            <person name="Jiang R.H."/>
            <person name="de Bruijn I."/>
            <person name="Haas B.J."/>
            <person name="Belmonte R."/>
            <person name="Lobach L."/>
            <person name="Christie J."/>
            <person name="van den Ackerveken G."/>
            <person name="Bottin A."/>
            <person name="Bulone V."/>
            <person name="Diaz-Moreno S.M."/>
            <person name="Dumas B."/>
            <person name="Fan L."/>
            <person name="Gaulin E."/>
            <person name="Govers F."/>
            <person name="Grenville-Briggs L.J."/>
            <person name="Horner N.R."/>
            <person name="Levin J.Z."/>
            <person name="Mammella M."/>
            <person name="Meijer H.J."/>
            <person name="Morris P."/>
            <person name="Nusbaum C."/>
            <person name="Oome S."/>
            <person name="Phillips A.J."/>
            <person name="van Rooyen D."/>
            <person name="Rzeszutek E."/>
            <person name="Saraiva M."/>
            <person name="Secombes C.J."/>
            <person name="Seidl M.F."/>
            <person name="Snel B."/>
            <person name="Stassen J.H."/>
            <person name="Sykes S."/>
            <person name="Tripathy S."/>
            <person name="van den Berg H."/>
            <person name="Vega-Arreguin J.C."/>
            <person name="Wawra S."/>
            <person name="Young S.K."/>
            <person name="Zeng Q."/>
            <person name="Dieguez-Uribeondo J."/>
            <person name="Russ C."/>
            <person name="Tyler B.M."/>
            <person name="van West P."/>
        </authorList>
    </citation>
    <scope>NUCLEOTIDE SEQUENCE [LARGE SCALE GENOMIC DNA]</scope>
    <source>
        <strain evidence="1 2">CBS 223.65</strain>
    </source>
</reference>
<feature type="non-terminal residue" evidence="1">
    <location>
        <position position="1"/>
    </location>
</feature>
<dbReference type="KEGG" id="spar:SPRG_05121"/>
<dbReference type="RefSeq" id="XP_012199115.1">
    <property type="nucleotide sequence ID" value="XM_012343725.1"/>
</dbReference>